<proteinExistence type="predicted"/>
<sequence>MAAYKPRKPRVSIYYKKTKKRRHAAIILTAVAVIGAASFGTHALLAAFPKAVPTGAPVASTVKKAVSTAQASAVIDKSAWELRLVNASHPLPISFTVKTTAVKNARFDSRAASTLEKMIDDCNNSGYHLLICSGYRSISYQTTLYKTEIRKAERKGAANAAVEAATVVAKPGTSEHNLGLAVDFGSTTNQLCDETFEKTPEGQWLIQNAYKYGFILRYPKGKEQITGIIYEPWHFRYVGVAAAKQMHDQGVCLEEYLA</sequence>
<reference evidence="2 3" key="1">
    <citation type="submission" date="2020-08" db="EMBL/GenBank/DDBJ databases">
        <authorList>
            <person name="Ren C."/>
            <person name="Gu Y."/>
            <person name="Xu Y."/>
        </authorList>
    </citation>
    <scope>NUCLEOTIDE SEQUENCE [LARGE SCALE GENOMIC DNA]</scope>
    <source>
        <strain evidence="2 3">LBM18003</strain>
    </source>
</reference>
<gene>
    <name evidence="2" type="ORF">H6X83_00485</name>
</gene>
<dbReference type="GO" id="GO:0008233">
    <property type="term" value="F:peptidase activity"/>
    <property type="evidence" value="ECO:0007669"/>
    <property type="project" value="InterPro"/>
</dbReference>
<dbReference type="PANTHER" id="PTHR34385">
    <property type="entry name" value="D-ALANYL-D-ALANINE CARBOXYPEPTIDASE"/>
    <property type="match status" value="1"/>
</dbReference>
<dbReference type="InterPro" id="IPR009045">
    <property type="entry name" value="Zn_M74/Hedgehog-like"/>
</dbReference>
<dbReference type="Gene3D" id="3.30.1380.10">
    <property type="match status" value="1"/>
</dbReference>
<dbReference type="AlphaFoldDB" id="A0A7G9WHM1"/>
<dbReference type="Pfam" id="PF02557">
    <property type="entry name" value="VanY"/>
    <property type="match status" value="1"/>
</dbReference>
<dbReference type="InterPro" id="IPR058193">
    <property type="entry name" value="VanY/YodJ_core_dom"/>
</dbReference>
<dbReference type="Proteomes" id="UP000516046">
    <property type="component" value="Chromosome"/>
</dbReference>
<dbReference type="SUPFAM" id="SSF55166">
    <property type="entry name" value="Hedgehog/DD-peptidase"/>
    <property type="match status" value="1"/>
</dbReference>
<dbReference type="RefSeq" id="WP_212507248.1">
    <property type="nucleotide sequence ID" value="NZ_CP060696.1"/>
</dbReference>
<dbReference type="InterPro" id="IPR052179">
    <property type="entry name" value="DD-CPase-like"/>
</dbReference>
<dbReference type="InterPro" id="IPR003709">
    <property type="entry name" value="VanY-like_core_dom"/>
</dbReference>
<evidence type="ECO:0000313" key="3">
    <source>
        <dbReference type="Proteomes" id="UP000516046"/>
    </source>
</evidence>
<protein>
    <submittedName>
        <fullName evidence="2">M15 family metallopeptidase</fullName>
    </submittedName>
</protein>
<name>A0A7G9WHM1_9FIRM</name>
<dbReference type="EMBL" id="CP060696">
    <property type="protein sequence ID" value="QNO18183.1"/>
    <property type="molecule type" value="Genomic_DNA"/>
</dbReference>
<organism evidence="2 3">
    <name type="scientific">Caproicibacterium amylolyticum</name>
    <dbReference type="NCBI Taxonomy" id="2766537"/>
    <lineage>
        <taxon>Bacteria</taxon>
        <taxon>Bacillati</taxon>
        <taxon>Bacillota</taxon>
        <taxon>Clostridia</taxon>
        <taxon>Eubacteriales</taxon>
        <taxon>Oscillospiraceae</taxon>
        <taxon>Caproicibacterium</taxon>
    </lineage>
</organism>
<feature type="domain" description="D-alanyl-D-alanine carboxypeptidase-like core" evidence="1">
    <location>
        <begin position="106"/>
        <end position="239"/>
    </location>
</feature>
<evidence type="ECO:0000313" key="2">
    <source>
        <dbReference type="EMBL" id="QNO18183.1"/>
    </source>
</evidence>
<accession>A0A7G9WHM1</accession>
<dbReference type="KEGG" id="caml:H6X83_00485"/>
<dbReference type="PANTHER" id="PTHR34385:SF1">
    <property type="entry name" value="PEPTIDOGLYCAN L-ALANYL-D-GLUTAMATE ENDOPEPTIDASE CWLK"/>
    <property type="match status" value="1"/>
</dbReference>
<dbReference type="GO" id="GO:0006508">
    <property type="term" value="P:proteolysis"/>
    <property type="evidence" value="ECO:0007669"/>
    <property type="project" value="InterPro"/>
</dbReference>
<dbReference type="CDD" id="cd14852">
    <property type="entry name" value="LD-carboxypeptidase"/>
    <property type="match status" value="1"/>
</dbReference>
<keyword evidence="3" id="KW-1185">Reference proteome</keyword>
<evidence type="ECO:0000259" key="1">
    <source>
        <dbReference type="Pfam" id="PF02557"/>
    </source>
</evidence>